<dbReference type="AlphaFoldDB" id="A0A8J7JCB8"/>
<dbReference type="NCBIfam" id="NF038399">
    <property type="entry name" value="NH_RiPP_Os17"/>
    <property type="match status" value="1"/>
</dbReference>
<dbReference type="EMBL" id="JAEMHM010000005">
    <property type="protein sequence ID" value="MBJ6724403.1"/>
    <property type="molecule type" value="Genomic_DNA"/>
</dbReference>
<comment type="caution">
    <text evidence="1">The sequence shown here is derived from an EMBL/GenBank/DDBJ whole genome shotgun (WGS) entry which is preliminary data.</text>
</comment>
<protein>
    <submittedName>
        <fullName evidence="1">Uncharacterized protein</fullName>
    </submittedName>
</protein>
<keyword evidence="2" id="KW-1185">Reference proteome</keyword>
<evidence type="ECO:0000313" key="1">
    <source>
        <dbReference type="EMBL" id="MBJ6724403.1"/>
    </source>
</evidence>
<name>A0A8J7JCB8_9BACT</name>
<reference evidence="1" key="1">
    <citation type="submission" date="2020-12" db="EMBL/GenBank/DDBJ databases">
        <title>Geomonas sp. Red875, isolated from river sediment.</title>
        <authorList>
            <person name="Xu Z."/>
            <person name="Zhang Z."/>
            <person name="Masuda Y."/>
            <person name="Itoh H."/>
            <person name="Senoo K."/>
        </authorList>
    </citation>
    <scope>NUCLEOTIDE SEQUENCE</scope>
    <source>
        <strain evidence="1">Red875</strain>
    </source>
</reference>
<proteinExistence type="predicted"/>
<accession>A0A8J7JCB8</accession>
<dbReference type="RefSeq" id="WP_199383255.1">
    <property type="nucleotide sequence ID" value="NZ_JAEMHM010000005.1"/>
</dbReference>
<sequence length="68" mass="7595">MSQNAVENFLGRIVTDHKFRRLAEASLEYACSREGLLMSQDEMECLKGLNFAEFANLAEGIDGALRRG</sequence>
<organism evidence="1 2">
    <name type="scientific">Geomesophilobacter sediminis</name>
    <dbReference type="NCBI Taxonomy" id="2798584"/>
    <lineage>
        <taxon>Bacteria</taxon>
        <taxon>Pseudomonadati</taxon>
        <taxon>Thermodesulfobacteriota</taxon>
        <taxon>Desulfuromonadia</taxon>
        <taxon>Geobacterales</taxon>
        <taxon>Geobacteraceae</taxon>
        <taxon>Geomesophilobacter</taxon>
    </lineage>
</organism>
<dbReference type="Proteomes" id="UP000636888">
    <property type="component" value="Unassembled WGS sequence"/>
</dbReference>
<gene>
    <name evidence="1" type="ORF">JFN93_06765</name>
</gene>
<evidence type="ECO:0000313" key="2">
    <source>
        <dbReference type="Proteomes" id="UP000636888"/>
    </source>
</evidence>